<sequence>MTTVQTVERVAVLSDIHGVLPALEALLDEPEVRDADRIVLAGDLAAGPLPVETLDLLAELGEWAVWLRGNADRELVEYRHAERTDIPDPIAPWAADQLRPDQVRLLAELPATVELGITGLGRVLFCHATPRADEELVLVDSSVERWAQVLAQVPDEVAAVVCGHTHMPYARLTHGRLAVNPGSVGMPYGRPGAHWALLGPGDAVSLRRTPYDYAAAVDRIAATSGFPEAHAWATEFLYARNSAEDALGVLSPGDGRVAGRAGEHPV</sequence>
<dbReference type="EMBL" id="LJGU01000123">
    <property type="protein sequence ID" value="OEV03138.1"/>
    <property type="molecule type" value="Genomic_DNA"/>
</dbReference>
<gene>
    <name evidence="3" type="ORF">AN216_13105</name>
</gene>
<dbReference type="PATRIC" id="fig|1075402.3.peg.2840"/>
<dbReference type="InterPro" id="IPR011152">
    <property type="entry name" value="Pesterase_MJ0912"/>
</dbReference>
<comment type="caution">
    <text evidence="3">The sequence shown here is derived from an EMBL/GenBank/DDBJ whole genome shotgun (WGS) entry which is preliminary data.</text>
</comment>
<dbReference type="GO" id="GO:0016791">
    <property type="term" value="F:phosphatase activity"/>
    <property type="evidence" value="ECO:0007669"/>
    <property type="project" value="TreeGrafter"/>
</dbReference>
<evidence type="ECO:0000256" key="1">
    <source>
        <dbReference type="ARBA" id="ARBA00008950"/>
    </source>
</evidence>
<dbReference type="STRING" id="1075402.AN216_13105"/>
<evidence type="ECO:0000259" key="2">
    <source>
        <dbReference type="Pfam" id="PF12850"/>
    </source>
</evidence>
<dbReference type="PANTHER" id="PTHR42850:SF2">
    <property type="entry name" value="BLL5683 PROTEIN"/>
    <property type="match status" value="1"/>
</dbReference>
<dbReference type="SUPFAM" id="SSF56300">
    <property type="entry name" value="Metallo-dependent phosphatases"/>
    <property type="match status" value="1"/>
</dbReference>
<dbReference type="InterPro" id="IPR024654">
    <property type="entry name" value="Calcineurin-like_PHP_lpxH"/>
</dbReference>
<dbReference type="InterPro" id="IPR050126">
    <property type="entry name" value="Ap4A_hydrolase"/>
</dbReference>
<keyword evidence="4" id="KW-1185">Reference proteome</keyword>
<organism evidence="3 4">
    <name type="scientific">Streptomyces oceani</name>
    <dbReference type="NCBI Taxonomy" id="1075402"/>
    <lineage>
        <taxon>Bacteria</taxon>
        <taxon>Bacillati</taxon>
        <taxon>Actinomycetota</taxon>
        <taxon>Actinomycetes</taxon>
        <taxon>Kitasatosporales</taxon>
        <taxon>Streptomycetaceae</taxon>
        <taxon>Streptomyces</taxon>
    </lineage>
</organism>
<dbReference type="Proteomes" id="UP000176101">
    <property type="component" value="Unassembled WGS sequence"/>
</dbReference>
<comment type="similarity">
    <text evidence="1">Belongs to the metallophosphoesterase superfamily. YfcE family.</text>
</comment>
<evidence type="ECO:0000313" key="4">
    <source>
        <dbReference type="Proteomes" id="UP000176101"/>
    </source>
</evidence>
<feature type="domain" description="Calcineurin-like phosphoesterase" evidence="2">
    <location>
        <begin position="9"/>
        <end position="196"/>
    </location>
</feature>
<dbReference type="OrthoDB" id="9813918at2"/>
<name>A0A1E7KGS8_9ACTN</name>
<dbReference type="AlphaFoldDB" id="A0A1E7KGS8"/>
<protein>
    <submittedName>
        <fullName evidence="3">Phosphoesterase</fullName>
    </submittedName>
</protein>
<dbReference type="Gene3D" id="3.60.21.10">
    <property type="match status" value="1"/>
</dbReference>
<dbReference type="PANTHER" id="PTHR42850">
    <property type="entry name" value="METALLOPHOSPHOESTERASE"/>
    <property type="match status" value="1"/>
</dbReference>
<accession>A0A1E7KGS8</accession>
<evidence type="ECO:0000313" key="3">
    <source>
        <dbReference type="EMBL" id="OEV03138.1"/>
    </source>
</evidence>
<reference evidence="3 4" key="1">
    <citation type="journal article" date="2016" name="Front. Microbiol.">
        <title>Comparative Genomics Analysis of Streptomyces Species Reveals Their Adaptation to the Marine Environment and Their Diversity at the Genomic Level.</title>
        <authorList>
            <person name="Tian X."/>
            <person name="Zhang Z."/>
            <person name="Yang T."/>
            <person name="Chen M."/>
            <person name="Li J."/>
            <person name="Chen F."/>
            <person name="Yang J."/>
            <person name="Li W."/>
            <person name="Zhang B."/>
            <person name="Zhang Z."/>
            <person name="Wu J."/>
            <person name="Zhang C."/>
            <person name="Long L."/>
            <person name="Xiao J."/>
        </authorList>
    </citation>
    <scope>NUCLEOTIDE SEQUENCE [LARGE SCALE GENOMIC DNA]</scope>
    <source>
        <strain evidence="3 4">SCSIO 02100</strain>
    </source>
</reference>
<dbReference type="Pfam" id="PF12850">
    <property type="entry name" value="Metallophos_2"/>
    <property type="match status" value="1"/>
</dbReference>
<dbReference type="PIRSF" id="PIRSF000883">
    <property type="entry name" value="Pesterase_MJ0912"/>
    <property type="match status" value="1"/>
</dbReference>
<dbReference type="InterPro" id="IPR029052">
    <property type="entry name" value="Metallo-depent_PP-like"/>
</dbReference>
<proteinExistence type="inferred from homology"/>
<dbReference type="RefSeq" id="WP_070196835.1">
    <property type="nucleotide sequence ID" value="NZ_LJGU01000123.1"/>
</dbReference>
<dbReference type="GO" id="GO:0005737">
    <property type="term" value="C:cytoplasm"/>
    <property type="evidence" value="ECO:0007669"/>
    <property type="project" value="TreeGrafter"/>
</dbReference>